<organism evidence="1">
    <name type="scientific">Anguilla anguilla</name>
    <name type="common">European freshwater eel</name>
    <name type="synonym">Muraena anguilla</name>
    <dbReference type="NCBI Taxonomy" id="7936"/>
    <lineage>
        <taxon>Eukaryota</taxon>
        <taxon>Metazoa</taxon>
        <taxon>Chordata</taxon>
        <taxon>Craniata</taxon>
        <taxon>Vertebrata</taxon>
        <taxon>Euteleostomi</taxon>
        <taxon>Actinopterygii</taxon>
        <taxon>Neopterygii</taxon>
        <taxon>Teleostei</taxon>
        <taxon>Anguilliformes</taxon>
        <taxon>Anguillidae</taxon>
        <taxon>Anguilla</taxon>
    </lineage>
</organism>
<proteinExistence type="predicted"/>
<reference evidence="1" key="2">
    <citation type="journal article" date="2015" name="Fish Shellfish Immunol.">
        <title>Early steps in the European eel (Anguilla anguilla)-Vibrio vulnificus interaction in the gills: Role of the RtxA13 toxin.</title>
        <authorList>
            <person name="Callol A."/>
            <person name="Pajuelo D."/>
            <person name="Ebbesson L."/>
            <person name="Teles M."/>
            <person name="MacKenzie S."/>
            <person name="Amaro C."/>
        </authorList>
    </citation>
    <scope>NUCLEOTIDE SEQUENCE</scope>
</reference>
<reference evidence="1" key="1">
    <citation type="submission" date="2014-11" db="EMBL/GenBank/DDBJ databases">
        <authorList>
            <person name="Amaro Gonzalez C."/>
        </authorList>
    </citation>
    <scope>NUCLEOTIDE SEQUENCE</scope>
</reference>
<protein>
    <submittedName>
        <fullName evidence="1">Uncharacterized protein</fullName>
    </submittedName>
</protein>
<name>A0A0E9QC87_ANGAN</name>
<dbReference type="AlphaFoldDB" id="A0A0E9QC87"/>
<dbReference type="EMBL" id="GBXM01094864">
    <property type="protein sequence ID" value="JAH13713.1"/>
    <property type="molecule type" value="Transcribed_RNA"/>
</dbReference>
<evidence type="ECO:0000313" key="1">
    <source>
        <dbReference type="EMBL" id="JAH13713.1"/>
    </source>
</evidence>
<sequence length="42" mass="5063">MQHDLCRHKKKARHCVHPHLHSKTMVDFQLSKNKIKGDIMER</sequence>
<accession>A0A0E9QC87</accession>